<sequence length="1122" mass="119219">MPPIQRPNSDIGQMPQLRPLCALLLTSLAGWQSNANADGGTREALQVAQLQLAQVEFESGFLNSSGETVDLSRFKRGNTVQPGTYSVDIYVDQNWVGRASVPFKAVPGTAEAQPCFNEALLKQAGVDLGKLPHHVKVSLAEPDACVRLGQAIPDASTSFDFSEQRLGLSIPQISLARNARGHVDPGQWDAGVAAGMLGYNLNVYSSRSQGSSVQTQGYLGLNTGFNLGSWHFRHDGSYTLDDKGRQKYQNIATYAQRSLPSLSSQLVIGESYTSGDLFDATQFRGVRVYTDDRMLPDSLRGYAPVVRGVASSNARVTVSQNGVKLYETTVAPGAFEIDDLYPTGYGGDLIVSVKEADGSVHSFSVPYAAVPLSLRPGTSRYSFVAGAVRNQQSSKNPLFTQGTWQHGFTNMLTGYGGFTAAEGYLSAMGGGVLNTSFGALGADITQARTSIPGVKQFDGSSVRLSYAKNVVPTGTNVSIAAYRYSTAGFFGLNDAMLAREQAERGLSIDTVLRQRNRASLTLNQRLGERGGNINATTSASTYWNRSGSDVSYSVGYSNAYKNISYSVSATRRSNPDGKKSTLYYLGVTIPLGGKTPMTLSGNMMRDSRGQTQLQSSLSGSAGVDNNFSYGLNANHASGDGSATTNGGGNIMYRSPIAELSASASAGADYQQGSVTARGAMVAHRGGITLSQPLSETFAIVEAPGAAGARVTNASGVRVDSRGYAIVPYLTPFNMNMIELDPKGLSTDVELKETSQRVAPLAGSVPLLKFATASGRSALIRSRRPDQKSAAQRWTAMLGCTAAIFLSFALPVSQAWAGCKISDGRDYQSISIPAMSAPTFDPNAADGTVLFSSAGMATGIEAVVACFPTVGRIVYAGKGTPGRFNTYPTSVPGVGVRIRSGIDGWWPQEVTEYFLLPWIKFQDGWEFKVELVKTGPITAGGELTGEIGTTTLIDHGNWVIRRIFLTGSLPIKPQVPACKVLTPSVSVPLGQIPLKSLRGVGTTTAAQPFEIRLQCSGGAQGTSIRMYMTMTDSSNWANRTSTMSLSRDSNASGVGIQVLRGADDSLVSYGPDSSQSNNPNQWFIGQYGNVPVTIPFKARYVQTSSTVTPGVAKGIATFTMSYQ</sequence>
<feature type="domain" description="Fimbrial-type adhesion" evidence="10">
    <location>
        <begin position="975"/>
        <end position="1122"/>
    </location>
</feature>
<reference evidence="12 13" key="1">
    <citation type="journal article" date="2012" name="J. Bacteriol.">
        <title>De Novo Genome Project of Cupriavidus basilensis OR16.</title>
        <authorList>
            <person name="Cserhati M."/>
            <person name="Kriszt B."/>
            <person name="Szoboszlay S."/>
            <person name="Toth A."/>
            <person name="Szabo I."/>
            <person name="Tancsics A."/>
            <person name="Nagy I."/>
            <person name="Horvath B."/>
            <person name="Nagy I."/>
            <person name="Kukolya J."/>
        </authorList>
    </citation>
    <scope>NUCLEOTIDE SEQUENCE [LARGE SCALE GENOMIC DNA]</scope>
    <source>
        <strain evidence="12 13">OR16</strain>
    </source>
</reference>
<comment type="subcellular location">
    <subcellularLocation>
        <location evidence="1 9">Cell outer membrane</location>
        <topology evidence="1 9">Multi-pass membrane protein</topology>
    </subcellularLocation>
</comment>
<dbReference type="PANTHER" id="PTHR30451:SF20">
    <property type="entry name" value="FIMBRIAE USHER"/>
    <property type="match status" value="1"/>
</dbReference>
<evidence type="ECO:0000256" key="6">
    <source>
        <dbReference type="ARBA" id="ARBA00022729"/>
    </source>
</evidence>
<evidence type="ECO:0000313" key="13">
    <source>
        <dbReference type="Proteomes" id="UP000005808"/>
    </source>
</evidence>
<evidence type="ECO:0000256" key="4">
    <source>
        <dbReference type="ARBA" id="ARBA00022452"/>
    </source>
</evidence>
<dbReference type="Gene3D" id="2.60.40.1090">
    <property type="entry name" value="Fimbrial-type adhesion domain"/>
    <property type="match status" value="1"/>
</dbReference>
<dbReference type="AlphaFoldDB" id="H1S6V7"/>
<dbReference type="Pfam" id="PF00419">
    <property type="entry name" value="Fimbrial"/>
    <property type="match status" value="1"/>
</dbReference>
<evidence type="ECO:0000259" key="10">
    <source>
        <dbReference type="Pfam" id="PF00419"/>
    </source>
</evidence>
<keyword evidence="6" id="KW-0732">Signal</keyword>
<dbReference type="Gene3D" id="2.60.40.3310">
    <property type="match status" value="1"/>
</dbReference>
<evidence type="ECO:0000313" key="12">
    <source>
        <dbReference type="EMBL" id="EHP41768.1"/>
    </source>
</evidence>
<dbReference type="PATRIC" id="fig|1127483.3.peg.3669"/>
<dbReference type="PROSITE" id="PS01151">
    <property type="entry name" value="FIMBRIAL_USHER"/>
    <property type="match status" value="1"/>
</dbReference>
<evidence type="ECO:0000256" key="2">
    <source>
        <dbReference type="ARBA" id="ARBA00008064"/>
    </source>
</evidence>
<evidence type="ECO:0000256" key="3">
    <source>
        <dbReference type="ARBA" id="ARBA00022448"/>
    </source>
</evidence>
<dbReference type="EMBL" id="AHJE01000044">
    <property type="protein sequence ID" value="EHP41768.1"/>
    <property type="molecule type" value="Genomic_DNA"/>
</dbReference>
<comment type="similarity">
    <text evidence="2 9">Belongs to the fimbrial export usher family.</text>
</comment>
<evidence type="ECO:0000256" key="1">
    <source>
        <dbReference type="ARBA" id="ARBA00004571"/>
    </source>
</evidence>
<accession>H1S6V7</accession>
<dbReference type="Pfam" id="PF13954">
    <property type="entry name" value="PapC_N"/>
    <property type="match status" value="1"/>
</dbReference>
<dbReference type="InterPro" id="IPR036937">
    <property type="entry name" value="Adhesion_dom_fimbrial_sf"/>
</dbReference>
<evidence type="ECO:0000259" key="11">
    <source>
        <dbReference type="Pfam" id="PF13954"/>
    </source>
</evidence>
<dbReference type="InterPro" id="IPR018030">
    <property type="entry name" value="Fimbrial_membr_usher_CS"/>
</dbReference>
<feature type="domain" description="PapC N-terminal" evidence="11">
    <location>
        <begin position="56"/>
        <end position="202"/>
    </location>
</feature>
<dbReference type="InterPro" id="IPR042186">
    <property type="entry name" value="FimD_plug_dom"/>
</dbReference>
<dbReference type="Gene3D" id="2.60.40.2610">
    <property type="entry name" value="Outer membrane usher protein FimD, plug domain"/>
    <property type="match status" value="1"/>
</dbReference>
<proteinExistence type="inferred from homology"/>
<dbReference type="InterPro" id="IPR037224">
    <property type="entry name" value="PapC_N_sf"/>
</dbReference>
<keyword evidence="8 9" id="KW-0998">Cell outer membrane</keyword>
<gene>
    <name evidence="12" type="ORF">OR16_18286</name>
</gene>
<dbReference type="Gene3D" id="3.10.20.410">
    <property type="match status" value="1"/>
</dbReference>
<evidence type="ECO:0000256" key="9">
    <source>
        <dbReference type="RuleBase" id="RU003884"/>
    </source>
</evidence>
<dbReference type="InterPro" id="IPR000259">
    <property type="entry name" value="Adhesion_dom_fimbrial"/>
</dbReference>
<dbReference type="InterPro" id="IPR025885">
    <property type="entry name" value="PapC_N"/>
</dbReference>
<evidence type="ECO:0000256" key="7">
    <source>
        <dbReference type="ARBA" id="ARBA00023136"/>
    </source>
</evidence>
<dbReference type="Gene3D" id="2.60.40.3110">
    <property type="match status" value="1"/>
</dbReference>
<dbReference type="GO" id="GO:0009279">
    <property type="term" value="C:cell outer membrane"/>
    <property type="evidence" value="ECO:0007669"/>
    <property type="project" value="UniProtKB-SubCell"/>
</dbReference>
<organism evidence="12 13">
    <name type="scientific">Cupriavidus basilensis OR16</name>
    <dbReference type="NCBI Taxonomy" id="1127483"/>
    <lineage>
        <taxon>Bacteria</taxon>
        <taxon>Pseudomonadati</taxon>
        <taxon>Pseudomonadota</taxon>
        <taxon>Betaproteobacteria</taxon>
        <taxon>Burkholderiales</taxon>
        <taxon>Burkholderiaceae</taxon>
        <taxon>Cupriavidus</taxon>
    </lineage>
</organism>
<dbReference type="GO" id="GO:0007155">
    <property type="term" value="P:cell adhesion"/>
    <property type="evidence" value="ECO:0007669"/>
    <property type="project" value="InterPro"/>
</dbReference>
<dbReference type="InterPro" id="IPR000015">
    <property type="entry name" value="Fimb_usher"/>
</dbReference>
<dbReference type="Pfam" id="PF00577">
    <property type="entry name" value="Usher"/>
    <property type="match status" value="1"/>
</dbReference>
<protein>
    <submittedName>
        <fullName evidence="12">P pilus assembly protein porin PapC</fullName>
    </submittedName>
</protein>
<keyword evidence="4" id="KW-1134">Transmembrane beta strand</keyword>
<dbReference type="FunFam" id="2.60.40.2610:FF:000001">
    <property type="entry name" value="Outer membrane fimbrial usher protein"/>
    <property type="match status" value="1"/>
</dbReference>
<keyword evidence="7 9" id="KW-0472">Membrane</keyword>
<dbReference type="Proteomes" id="UP000005808">
    <property type="component" value="Unassembled WGS sequence"/>
</dbReference>
<dbReference type="InterPro" id="IPR008966">
    <property type="entry name" value="Adhesion_dom_sf"/>
</dbReference>
<keyword evidence="9" id="KW-1029">Fimbrium biogenesis</keyword>
<dbReference type="OrthoDB" id="6554712at2"/>
<keyword evidence="3 9" id="KW-0813">Transport</keyword>
<evidence type="ECO:0000256" key="5">
    <source>
        <dbReference type="ARBA" id="ARBA00022692"/>
    </source>
</evidence>
<dbReference type="SUPFAM" id="SSF49401">
    <property type="entry name" value="Bacterial adhesins"/>
    <property type="match status" value="1"/>
</dbReference>
<name>H1S6V7_9BURK</name>
<evidence type="ECO:0000256" key="8">
    <source>
        <dbReference type="ARBA" id="ARBA00023237"/>
    </source>
</evidence>
<dbReference type="GO" id="GO:0009289">
    <property type="term" value="C:pilus"/>
    <property type="evidence" value="ECO:0007669"/>
    <property type="project" value="InterPro"/>
</dbReference>
<dbReference type="GO" id="GO:0015473">
    <property type="term" value="F:fimbrial usher porin activity"/>
    <property type="evidence" value="ECO:0007669"/>
    <property type="project" value="InterPro"/>
</dbReference>
<comment type="caution">
    <text evidence="12">The sequence shown here is derived from an EMBL/GenBank/DDBJ whole genome shotgun (WGS) entry which is preliminary data.</text>
</comment>
<dbReference type="PANTHER" id="PTHR30451">
    <property type="entry name" value="OUTER MEMBRANE USHER PROTEIN"/>
    <property type="match status" value="1"/>
</dbReference>
<dbReference type="GO" id="GO:0009297">
    <property type="term" value="P:pilus assembly"/>
    <property type="evidence" value="ECO:0007669"/>
    <property type="project" value="InterPro"/>
</dbReference>
<keyword evidence="5 9" id="KW-0812">Transmembrane</keyword>
<dbReference type="FunFam" id="2.60.40.3110:FF:000001">
    <property type="entry name" value="Putative fimbrial outer membrane usher"/>
    <property type="match status" value="1"/>
</dbReference>
<dbReference type="SUPFAM" id="SSF141729">
    <property type="entry name" value="FimD N-terminal domain-like"/>
    <property type="match status" value="1"/>
</dbReference>